<comment type="caution">
    <text evidence="1">The sequence shown here is derived from an EMBL/GenBank/DDBJ whole genome shotgun (WGS) entry which is preliminary data.</text>
</comment>
<name>A0ABS9LGT4_9BRAD</name>
<accession>A0ABS9LGT4</accession>
<sequence length="63" mass="6640">MDLSPNCVAGGAAVVVVTLITISGFSRDAPKAQNGFVTDQNCFVTRGATKQSAENINHFRWGA</sequence>
<reference evidence="1" key="1">
    <citation type="submission" date="2022-01" db="EMBL/GenBank/DDBJ databases">
        <title>Genome sequnece data of strain Bradyrhizobium sp. nov.</title>
        <authorList>
            <person name="Zhang J."/>
        </authorList>
    </citation>
    <scope>NUCLEOTIDE SEQUENCE</scope>
    <source>
        <strain evidence="1">WYCCWR 12774</strain>
    </source>
</reference>
<evidence type="ECO:0008006" key="3">
    <source>
        <dbReference type="Google" id="ProtNLM"/>
    </source>
</evidence>
<protein>
    <recommendedName>
        <fullName evidence="3">Secreted protein</fullName>
    </recommendedName>
</protein>
<evidence type="ECO:0000313" key="1">
    <source>
        <dbReference type="EMBL" id="MCG2666178.1"/>
    </source>
</evidence>
<keyword evidence="2" id="KW-1185">Reference proteome</keyword>
<dbReference type="RefSeq" id="WP_237869341.1">
    <property type="nucleotide sequence ID" value="NZ_JAKLUA010000001.1"/>
</dbReference>
<evidence type="ECO:0000313" key="2">
    <source>
        <dbReference type="Proteomes" id="UP001139012"/>
    </source>
</evidence>
<dbReference type="Proteomes" id="UP001139012">
    <property type="component" value="Unassembled WGS sequence"/>
</dbReference>
<gene>
    <name evidence="1" type="ORF">L6637_04420</name>
</gene>
<dbReference type="EMBL" id="JAKLUA010000001">
    <property type="protein sequence ID" value="MCG2666178.1"/>
    <property type="molecule type" value="Genomic_DNA"/>
</dbReference>
<organism evidence="1 2">
    <name type="scientific">Bradyrhizobium zhengyangense</name>
    <dbReference type="NCBI Taxonomy" id="2911009"/>
    <lineage>
        <taxon>Bacteria</taxon>
        <taxon>Pseudomonadati</taxon>
        <taxon>Pseudomonadota</taxon>
        <taxon>Alphaproteobacteria</taxon>
        <taxon>Hyphomicrobiales</taxon>
        <taxon>Nitrobacteraceae</taxon>
        <taxon>Bradyrhizobium</taxon>
    </lineage>
</organism>
<proteinExistence type="predicted"/>